<organism evidence="1 2">
    <name type="scientific">Desulforamulus aeronauticus DSM 10349</name>
    <dbReference type="NCBI Taxonomy" id="1121421"/>
    <lineage>
        <taxon>Bacteria</taxon>
        <taxon>Bacillati</taxon>
        <taxon>Bacillota</taxon>
        <taxon>Clostridia</taxon>
        <taxon>Eubacteriales</taxon>
        <taxon>Peptococcaceae</taxon>
        <taxon>Desulforamulus</taxon>
    </lineage>
</organism>
<keyword evidence="2" id="KW-1185">Reference proteome</keyword>
<evidence type="ECO:0000313" key="2">
    <source>
        <dbReference type="Proteomes" id="UP000183997"/>
    </source>
</evidence>
<protein>
    <submittedName>
        <fullName evidence="1">Uncharacterized protein</fullName>
    </submittedName>
</protein>
<dbReference type="EMBL" id="FRAR01000011">
    <property type="protein sequence ID" value="SHK33149.1"/>
    <property type="molecule type" value="Genomic_DNA"/>
</dbReference>
<dbReference type="AlphaFoldDB" id="A0A1M6RL45"/>
<dbReference type="RefSeq" id="WP_072912589.1">
    <property type="nucleotide sequence ID" value="NZ_FRAR01000011.1"/>
</dbReference>
<name>A0A1M6RL45_9FIRM</name>
<evidence type="ECO:0000313" key="1">
    <source>
        <dbReference type="EMBL" id="SHK33149.1"/>
    </source>
</evidence>
<sequence>MTLCFILVASLGCTAANQDEPEKNKESKATTIMQDFQSLSQQEATLEEIANFINNNISQVAKEDASTMVNEFEEMQKEQLAQFEAMFSPDAMQTKLAEEYPAIAKQEAVKDPELKALLDKTNNSGYKVETAEGSFFPIIDYQFYEKFSAYVTTDSQDYIHIMAVESKQVPAKDAALVIGWDEILQRAQNQEKFLITHKNSVKANEIKNLYQKYVTFTLYGANNTPLFSYETNTLNPKAKEIYLAASKNPGNSEYLKMLSLYLEVLAKNNFVLTEEVKQYRDQISK</sequence>
<gene>
    <name evidence="1" type="ORF">SAMN02745123_01504</name>
</gene>
<dbReference type="OrthoDB" id="1707591at2"/>
<dbReference type="Proteomes" id="UP000183997">
    <property type="component" value="Unassembled WGS sequence"/>
</dbReference>
<reference evidence="2" key="1">
    <citation type="submission" date="2016-11" db="EMBL/GenBank/DDBJ databases">
        <authorList>
            <person name="Varghese N."/>
            <person name="Submissions S."/>
        </authorList>
    </citation>
    <scope>NUCLEOTIDE SEQUENCE [LARGE SCALE GENOMIC DNA]</scope>
    <source>
        <strain evidence="2">DSM 10349</strain>
    </source>
</reference>
<proteinExistence type="predicted"/>
<accession>A0A1M6RL45</accession>
<dbReference type="STRING" id="1121421.SAMN02745123_01504"/>